<evidence type="ECO:0000313" key="7">
    <source>
        <dbReference type="EMBL" id="AWB07316.1"/>
    </source>
</evidence>
<name>A0A2R4VSA2_9PROT</name>
<dbReference type="GO" id="GO:0046819">
    <property type="term" value="P:protein secretion by the type V secretion system"/>
    <property type="evidence" value="ECO:0007669"/>
    <property type="project" value="TreeGrafter"/>
</dbReference>
<dbReference type="Pfam" id="PF08479">
    <property type="entry name" value="POTRA_2"/>
    <property type="match status" value="1"/>
</dbReference>
<evidence type="ECO:0000256" key="2">
    <source>
        <dbReference type="ARBA" id="ARBA00022692"/>
    </source>
</evidence>
<dbReference type="Pfam" id="PF03865">
    <property type="entry name" value="ShlB"/>
    <property type="match status" value="1"/>
</dbReference>
<dbReference type="Gene3D" id="2.40.160.50">
    <property type="entry name" value="membrane protein fhac: a member of the omp85/tpsb transporter family"/>
    <property type="match status" value="1"/>
</dbReference>
<keyword evidence="7" id="KW-0614">Plasmid</keyword>
<evidence type="ECO:0000259" key="6">
    <source>
        <dbReference type="Pfam" id="PF08479"/>
    </source>
</evidence>
<dbReference type="GO" id="GO:0008320">
    <property type="term" value="F:protein transmembrane transporter activity"/>
    <property type="evidence" value="ECO:0007669"/>
    <property type="project" value="TreeGrafter"/>
</dbReference>
<reference evidence="7 8" key="1">
    <citation type="submission" date="2018-04" db="EMBL/GenBank/DDBJ databases">
        <title>Complete genome sequence of the nitrogen-fixing bacterium Azospirillum humicireducens type strain SgZ-5.</title>
        <authorList>
            <person name="Yu Z."/>
        </authorList>
    </citation>
    <scope>NUCLEOTIDE SEQUENCE [LARGE SCALE GENOMIC DNA]</scope>
    <source>
        <strain evidence="7 8">SgZ-5</strain>
        <plasmid evidence="7 8">pYZ2</plasmid>
    </source>
</reference>
<dbReference type="Gene3D" id="3.10.20.310">
    <property type="entry name" value="membrane protein fhac"/>
    <property type="match status" value="1"/>
</dbReference>
<dbReference type="PANTHER" id="PTHR34597">
    <property type="entry name" value="SLR1661 PROTEIN"/>
    <property type="match status" value="1"/>
</dbReference>
<keyword evidence="3" id="KW-0998">Cell outer membrane</keyword>
<dbReference type="GO" id="GO:0098046">
    <property type="term" value="C:type V protein secretion system complex"/>
    <property type="evidence" value="ECO:0007669"/>
    <property type="project" value="TreeGrafter"/>
</dbReference>
<feature type="domain" description="Polypeptide-transport-associated ShlB-type" evidence="6">
    <location>
        <begin position="112"/>
        <end position="171"/>
    </location>
</feature>
<keyword evidence="1" id="KW-1134">Transmembrane beta strand</keyword>
<dbReference type="EMBL" id="CP028903">
    <property type="protein sequence ID" value="AWB07316.1"/>
    <property type="molecule type" value="Genomic_DNA"/>
</dbReference>
<dbReference type="InterPro" id="IPR013686">
    <property type="entry name" value="Polypept-transport_assoc_ShlB"/>
</dbReference>
<proteinExistence type="predicted"/>
<sequence length="602" mass="63180">MPATVIRLSFGALALGALALTGGGVLAQSLPVERNPPPRPAEPSNTLSIDPGNGAAADRTPLGVELSAIRLIGRDAAVPSAGGADVGSEVGTGGILTGRIGIGGAESDQALRDDLRSALSGFIGQPLSMALIADVQAAIAGVYREAGHPFVSVSIPPQEVTAGTLTLRVIEFALGKISIQGEADGQGDGRGAAIAAGIRGVEGDRIEVARIDEDLRWLNRYPYRRVQGIFSPGDGLGRSDLTLELVPQKPWQVFAGYANTGTQETDRNRFFLGAGFGLPQLGDAYGSWQTTGSRDLFAGAGRLFPGDGERAHYLSHSARFVLPTAARQAIEISPNFVATRQGNGSFTSDNNFFELPVYYRAALSSLLPGVHLGDVQAGVEAKTLDRRTFFDGAGLGRARADVVQVGLGWDRSWSDRLGATALSLIGKINPGGVMANNDDAGWTAFSNGRVRKARYAYVTGVANRSTDLGGGISLTNELMVQFAGQALPDTEQIVLGGLYAVRGYDLGNGAADRGIILRNELRLPGVPLVRDDILQPFAFVDGAAGKDIGARRNLFLAGTGLGVDYRVADHVTTNLTAAVALADEGKRQAGHFDLKFRVFATY</sequence>
<gene>
    <name evidence="7" type="ORF">A6A40_19920</name>
</gene>
<dbReference type="OrthoDB" id="290122at2"/>
<protein>
    <submittedName>
        <fullName evidence="7">ShlB/FhaC/HecB family hemolysin secretion/activation protein</fullName>
    </submittedName>
</protein>
<accession>A0A2R4VSA2</accession>
<evidence type="ECO:0000259" key="5">
    <source>
        <dbReference type="Pfam" id="PF03865"/>
    </source>
</evidence>
<feature type="region of interest" description="Disordered" evidence="4">
    <location>
        <begin position="30"/>
        <end position="56"/>
    </location>
</feature>
<feature type="domain" description="Haemolysin activator HlyB C-terminal" evidence="5">
    <location>
        <begin position="377"/>
        <end position="563"/>
    </location>
</feature>
<evidence type="ECO:0000256" key="3">
    <source>
        <dbReference type="ARBA" id="ARBA00023237"/>
    </source>
</evidence>
<dbReference type="InterPro" id="IPR005565">
    <property type="entry name" value="Hemolysn_activator_HlyB_C"/>
</dbReference>
<keyword evidence="2" id="KW-0812">Transmembrane</keyword>
<keyword evidence="1" id="KW-0472">Membrane</keyword>
<evidence type="ECO:0000313" key="8">
    <source>
        <dbReference type="Proteomes" id="UP000077405"/>
    </source>
</evidence>
<organism evidence="7 8">
    <name type="scientific">Azospirillum humicireducens</name>
    <dbReference type="NCBI Taxonomy" id="1226968"/>
    <lineage>
        <taxon>Bacteria</taxon>
        <taxon>Pseudomonadati</taxon>
        <taxon>Pseudomonadota</taxon>
        <taxon>Alphaproteobacteria</taxon>
        <taxon>Rhodospirillales</taxon>
        <taxon>Azospirillaceae</taxon>
        <taxon>Azospirillum</taxon>
    </lineage>
</organism>
<evidence type="ECO:0000256" key="1">
    <source>
        <dbReference type="ARBA" id="ARBA00022452"/>
    </source>
</evidence>
<dbReference type="KEGG" id="ahu:A6A40_19920"/>
<dbReference type="PANTHER" id="PTHR34597:SF3">
    <property type="entry name" value="OUTER MEMBRANE TRANSPORTER CDIB"/>
    <property type="match status" value="1"/>
</dbReference>
<geneLocation type="plasmid" evidence="7 8">
    <name>pYZ2</name>
</geneLocation>
<dbReference type="Proteomes" id="UP000077405">
    <property type="component" value="Plasmid pYZ2"/>
</dbReference>
<dbReference type="RefSeq" id="WP_108547610.1">
    <property type="nucleotide sequence ID" value="NZ_CP028903.1"/>
</dbReference>
<dbReference type="InterPro" id="IPR051544">
    <property type="entry name" value="TPS_OM_transporter"/>
</dbReference>
<keyword evidence="8" id="KW-1185">Reference proteome</keyword>
<dbReference type="AlphaFoldDB" id="A0A2R4VSA2"/>
<evidence type="ECO:0000256" key="4">
    <source>
        <dbReference type="SAM" id="MobiDB-lite"/>
    </source>
</evidence>